<accession>A0A518IF49</accession>
<dbReference type="Gene3D" id="1.10.10.10">
    <property type="entry name" value="Winged helix-like DNA-binding domain superfamily/Winged helix DNA-binding domain"/>
    <property type="match status" value="1"/>
</dbReference>
<dbReference type="KEGG" id="gfm:Enr17x_37730"/>
<dbReference type="GO" id="GO:0004252">
    <property type="term" value="F:serine-type endopeptidase activity"/>
    <property type="evidence" value="ECO:0007669"/>
    <property type="project" value="UniProtKB-EC"/>
</dbReference>
<dbReference type="PANTHER" id="PTHR33516">
    <property type="entry name" value="LEXA REPRESSOR"/>
    <property type="match status" value="1"/>
</dbReference>
<dbReference type="EC" id="3.4.21.88" evidence="2"/>
<proteinExistence type="predicted"/>
<dbReference type="InterPro" id="IPR050077">
    <property type="entry name" value="LexA_repressor"/>
</dbReference>
<dbReference type="RefSeq" id="WP_145311101.1">
    <property type="nucleotide sequence ID" value="NZ_CP037452.1"/>
</dbReference>
<dbReference type="SUPFAM" id="SSF46785">
    <property type="entry name" value="Winged helix' DNA-binding domain"/>
    <property type="match status" value="1"/>
</dbReference>
<evidence type="ECO:0000259" key="1">
    <source>
        <dbReference type="Pfam" id="PF01726"/>
    </source>
</evidence>
<evidence type="ECO:0000313" key="3">
    <source>
        <dbReference type="Proteomes" id="UP000318313"/>
    </source>
</evidence>
<feature type="domain" description="LexA repressor DNA-binding" evidence="1">
    <location>
        <begin position="1"/>
        <end position="65"/>
    </location>
</feature>
<reference evidence="2 3" key="1">
    <citation type="submission" date="2019-03" db="EMBL/GenBank/DDBJ databases">
        <title>Deep-cultivation of Planctomycetes and their phenomic and genomic characterization uncovers novel biology.</title>
        <authorList>
            <person name="Wiegand S."/>
            <person name="Jogler M."/>
            <person name="Boedeker C."/>
            <person name="Pinto D."/>
            <person name="Vollmers J."/>
            <person name="Rivas-Marin E."/>
            <person name="Kohn T."/>
            <person name="Peeters S.H."/>
            <person name="Heuer A."/>
            <person name="Rast P."/>
            <person name="Oberbeckmann S."/>
            <person name="Bunk B."/>
            <person name="Jeske O."/>
            <person name="Meyerdierks A."/>
            <person name="Storesund J.E."/>
            <person name="Kallscheuer N."/>
            <person name="Luecker S."/>
            <person name="Lage O.M."/>
            <person name="Pohl T."/>
            <person name="Merkel B.J."/>
            <person name="Hornburger P."/>
            <person name="Mueller R.-W."/>
            <person name="Bruemmer F."/>
            <person name="Labrenz M."/>
            <person name="Spormann A.M."/>
            <person name="Op den Camp H."/>
            <person name="Overmann J."/>
            <person name="Amann R."/>
            <person name="Jetten M.S.M."/>
            <person name="Mascher T."/>
            <person name="Medema M.H."/>
            <person name="Devos D.P."/>
            <person name="Kaster A.-K."/>
            <person name="Ovreas L."/>
            <person name="Rohde M."/>
            <person name="Galperin M.Y."/>
            <person name="Jogler C."/>
        </authorList>
    </citation>
    <scope>NUCLEOTIDE SEQUENCE [LARGE SCALE GENOMIC DNA]</scope>
    <source>
        <strain evidence="2 3">Enr17</strain>
    </source>
</reference>
<organism evidence="2 3">
    <name type="scientific">Gimesia fumaroli</name>
    <dbReference type="NCBI Taxonomy" id="2527976"/>
    <lineage>
        <taxon>Bacteria</taxon>
        <taxon>Pseudomonadati</taxon>
        <taxon>Planctomycetota</taxon>
        <taxon>Planctomycetia</taxon>
        <taxon>Planctomycetales</taxon>
        <taxon>Planctomycetaceae</taxon>
        <taxon>Gimesia</taxon>
    </lineage>
</organism>
<sequence>MKRLTEKQKRILSFIRVFQFKAGCAPTVREIGQTFGIKSTNGVSCHLKAIEAKGRIKRNEFMPRGIEVLDNLRIRFCGEVH</sequence>
<protein>
    <submittedName>
        <fullName evidence="2">LexA repressor</fullName>
        <ecNumber evidence="2">3.4.21.88</ecNumber>
    </submittedName>
</protein>
<keyword evidence="3" id="KW-1185">Reference proteome</keyword>
<dbReference type="InterPro" id="IPR036388">
    <property type="entry name" value="WH-like_DNA-bd_sf"/>
</dbReference>
<gene>
    <name evidence="2" type="primary">lexA_5</name>
    <name evidence="2" type="ORF">Enr17x_37730</name>
</gene>
<dbReference type="OrthoDB" id="287394at2"/>
<dbReference type="Proteomes" id="UP000318313">
    <property type="component" value="Chromosome"/>
</dbReference>
<dbReference type="InterPro" id="IPR036390">
    <property type="entry name" value="WH_DNA-bd_sf"/>
</dbReference>
<dbReference type="EMBL" id="CP037452">
    <property type="protein sequence ID" value="QDV51715.1"/>
    <property type="molecule type" value="Genomic_DNA"/>
</dbReference>
<dbReference type="InterPro" id="IPR006199">
    <property type="entry name" value="LexA_DNA-bd_dom"/>
</dbReference>
<dbReference type="Pfam" id="PF01726">
    <property type="entry name" value="LexA_DNA_bind"/>
    <property type="match status" value="1"/>
</dbReference>
<dbReference type="AlphaFoldDB" id="A0A518IF49"/>
<evidence type="ECO:0000313" key="2">
    <source>
        <dbReference type="EMBL" id="QDV51715.1"/>
    </source>
</evidence>
<name>A0A518IF49_9PLAN</name>
<dbReference type="GO" id="GO:0006508">
    <property type="term" value="P:proteolysis"/>
    <property type="evidence" value="ECO:0007669"/>
    <property type="project" value="InterPro"/>
</dbReference>
<dbReference type="PANTHER" id="PTHR33516:SF2">
    <property type="entry name" value="LEXA REPRESSOR-RELATED"/>
    <property type="match status" value="1"/>
</dbReference>
<keyword evidence="2" id="KW-0378">Hydrolase</keyword>